<proteinExistence type="predicted"/>
<dbReference type="EMBL" id="CADEAL010004257">
    <property type="protein sequence ID" value="CAB1455466.1"/>
    <property type="molecule type" value="Genomic_DNA"/>
</dbReference>
<evidence type="ECO:0000313" key="1">
    <source>
        <dbReference type="EMBL" id="CAB1455466.1"/>
    </source>
</evidence>
<reference evidence="1" key="1">
    <citation type="submission" date="2020-03" db="EMBL/GenBank/DDBJ databases">
        <authorList>
            <person name="Weist P."/>
        </authorList>
    </citation>
    <scope>NUCLEOTIDE SEQUENCE</scope>
</reference>
<gene>
    <name evidence="1" type="ORF">PLEPLA_LOCUS43242</name>
</gene>
<name>A0A9N7VNG2_PLEPL</name>
<protein>
    <submittedName>
        <fullName evidence="1">Uncharacterized protein</fullName>
    </submittedName>
</protein>
<dbReference type="AlphaFoldDB" id="A0A9N7VNG2"/>
<evidence type="ECO:0000313" key="2">
    <source>
        <dbReference type="Proteomes" id="UP001153269"/>
    </source>
</evidence>
<sequence length="349" mass="37826">MNSRAPGITFGFTRVNSILERNKGAVGETFVGRERCAQGQAMVVGGSGREQENSAERPGEKQQAAAAWNQQPHFLQATGTLGYFYPGVSGTVLVICAQRANGGAAAPRLIGRHTEIMYILIGQVGKCVKQRSCATKPLLPVHRWVAGQTPEQACLHTGVGWWMVNVRDVSAGVFLNPPVYRVSRPHQHFFFFWTTPIIKKAEMCETEGKRLEWNPEPEPHGGCRAGINPLTAARACLGVISTLSLLIPQRTHCGDKENLPREDKRKNPEDVVLRSSGAASLAERRSAAIGRAGDIFCVNSALGPVTPDALLSSPAMFAAPRTRSLAPLGCTLSSHYFCYSNSSINYALE</sequence>
<keyword evidence="2" id="KW-1185">Reference proteome</keyword>
<organism evidence="1 2">
    <name type="scientific">Pleuronectes platessa</name>
    <name type="common">European plaice</name>
    <dbReference type="NCBI Taxonomy" id="8262"/>
    <lineage>
        <taxon>Eukaryota</taxon>
        <taxon>Metazoa</taxon>
        <taxon>Chordata</taxon>
        <taxon>Craniata</taxon>
        <taxon>Vertebrata</taxon>
        <taxon>Euteleostomi</taxon>
        <taxon>Actinopterygii</taxon>
        <taxon>Neopterygii</taxon>
        <taxon>Teleostei</taxon>
        <taxon>Neoteleostei</taxon>
        <taxon>Acanthomorphata</taxon>
        <taxon>Carangaria</taxon>
        <taxon>Pleuronectiformes</taxon>
        <taxon>Pleuronectoidei</taxon>
        <taxon>Pleuronectidae</taxon>
        <taxon>Pleuronectes</taxon>
    </lineage>
</organism>
<dbReference type="Proteomes" id="UP001153269">
    <property type="component" value="Unassembled WGS sequence"/>
</dbReference>
<comment type="caution">
    <text evidence="1">The sequence shown here is derived from an EMBL/GenBank/DDBJ whole genome shotgun (WGS) entry which is preliminary data.</text>
</comment>
<accession>A0A9N7VNG2</accession>